<proteinExistence type="predicted"/>
<reference evidence="3" key="1">
    <citation type="journal article" date="2019" name="Int. J. Syst. Evol. Microbiol.">
        <title>The Global Catalogue of Microorganisms (GCM) 10K type strain sequencing project: providing services to taxonomists for standard genome sequencing and annotation.</title>
        <authorList>
            <consortium name="The Broad Institute Genomics Platform"/>
            <consortium name="The Broad Institute Genome Sequencing Center for Infectious Disease"/>
            <person name="Wu L."/>
            <person name="Ma J."/>
        </authorList>
    </citation>
    <scope>NUCLEOTIDE SEQUENCE [LARGE SCALE GENOMIC DNA]</scope>
    <source>
        <strain evidence="3">CGMCC 1.13681</strain>
    </source>
</reference>
<feature type="region of interest" description="Disordered" evidence="1">
    <location>
        <begin position="226"/>
        <end position="246"/>
    </location>
</feature>
<sequence>MVTPVIGISMYLEQSARWGDWEMPAVLLPAAYVHLVQQAGGRAVLLPADVPEAAAEVLAGLDGVIVAGGGDVAPERYGARRDPRTGPADPQRDAWELALVEGALAYGLPLLGICRGMQLLNVACGGTLLQHLDGHRGPAGRMGEHVVTPLAGTRLAEIFPAPTAVPTYHHQAVDVLAPRLTASARAQDGTVEAVELAGPVFTLGVQWHPEMGADTRLAEAFIRATARPGTPGPPAVCSPAAGSPPR</sequence>
<dbReference type="Gene3D" id="3.40.50.880">
    <property type="match status" value="1"/>
</dbReference>
<evidence type="ECO:0000313" key="2">
    <source>
        <dbReference type="EMBL" id="MFC7217873.1"/>
    </source>
</evidence>
<keyword evidence="2" id="KW-0378">Hydrolase</keyword>
<evidence type="ECO:0000256" key="1">
    <source>
        <dbReference type="SAM" id="MobiDB-lite"/>
    </source>
</evidence>
<dbReference type="RefSeq" id="WP_386413097.1">
    <property type="nucleotide sequence ID" value="NZ_JBHSZO010000007.1"/>
</dbReference>
<name>A0ABW2GAY0_9ACTN</name>
<dbReference type="PROSITE" id="PS51273">
    <property type="entry name" value="GATASE_TYPE_1"/>
    <property type="match status" value="1"/>
</dbReference>
<dbReference type="Proteomes" id="UP001596413">
    <property type="component" value="Unassembled WGS sequence"/>
</dbReference>
<feature type="compositionally biased region" description="Pro residues" evidence="1">
    <location>
        <begin position="230"/>
        <end position="246"/>
    </location>
</feature>
<comment type="caution">
    <text evidence="2">The sequence shown here is derived from an EMBL/GenBank/DDBJ whole genome shotgun (WGS) entry which is preliminary data.</text>
</comment>
<protein>
    <submittedName>
        <fullName evidence="2">Gamma-glutamyl-gamma-aminobutyrate hydrolase family protein</fullName>
    </submittedName>
</protein>
<dbReference type="EMBL" id="JBHSZO010000007">
    <property type="protein sequence ID" value="MFC7217873.1"/>
    <property type="molecule type" value="Genomic_DNA"/>
</dbReference>
<dbReference type="PANTHER" id="PTHR43235:SF1">
    <property type="entry name" value="GLUTAMINE AMIDOTRANSFERASE PB2B2.05-RELATED"/>
    <property type="match status" value="1"/>
</dbReference>
<keyword evidence="3" id="KW-1185">Reference proteome</keyword>
<accession>A0ABW2GAY0</accession>
<dbReference type="SUPFAM" id="SSF52317">
    <property type="entry name" value="Class I glutamine amidotransferase-like"/>
    <property type="match status" value="1"/>
</dbReference>
<dbReference type="InterPro" id="IPR029062">
    <property type="entry name" value="Class_I_gatase-like"/>
</dbReference>
<dbReference type="PANTHER" id="PTHR43235">
    <property type="entry name" value="GLUTAMINE AMIDOTRANSFERASE PB2B2.05-RELATED"/>
    <property type="match status" value="1"/>
</dbReference>
<dbReference type="InterPro" id="IPR011697">
    <property type="entry name" value="Peptidase_C26"/>
</dbReference>
<dbReference type="CDD" id="cd01745">
    <property type="entry name" value="GATase1_2"/>
    <property type="match status" value="1"/>
</dbReference>
<evidence type="ECO:0000313" key="3">
    <source>
        <dbReference type="Proteomes" id="UP001596413"/>
    </source>
</evidence>
<dbReference type="InterPro" id="IPR044668">
    <property type="entry name" value="PuuD-like"/>
</dbReference>
<dbReference type="GO" id="GO:0016787">
    <property type="term" value="F:hydrolase activity"/>
    <property type="evidence" value="ECO:0007669"/>
    <property type="project" value="UniProtKB-KW"/>
</dbReference>
<organism evidence="2 3">
    <name type="scientific">Streptomyces polyrhachis</name>
    <dbReference type="NCBI Taxonomy" id="1282885"/>
    <lineage>
        <taxon>Bacteria</taxon>
        <taxon>Bacillati</taxon>
        <taxon>Actinomycetota</taxon>
        <taxon>Actinomycetes</taxon>
        <taxon>Kitasatosporales</taxon>
        <taxon>Streptomycetaceae</taxon>
        <taxon>Streptomyces</taxon>
    </lineage>
</organism>
<gene>
    <name evidence="2" type="ORF">ACFQLX_06775</name>
</gene>
<dbReference type="Pfam" id="PF07722">
    <property type="entry name" value="Peptidase_C26"/>
    <property type="match status" value="1"/>
</dbReference>